<organism evidence="1 2">
    <name type="scientific">Candidatus Desulfovibrio intestinavium</name>
    <dbReference type="NCBI Taxonomy" id="2838534"/>
    <lineage>
        <taxon>Bacteria</taxon>
        <taxon>Pseudomonadati</taxon>
        <taxon>Thermodesulfobacteriota</taxon>
        <taxon>Desulfovibrionia</taxon>
        <taxon>Desulfovibrionales</taxon>
        <taxon>Desulfovibrionaceae</taxon>
        <taxon>Desulfovibrio</taxon>
    </lineage>
</organism>
<accession>A0A9D2HL26</accession>
<comment type="caution">
    <text evidence="1">The sequence shown here is derived from an EMBL/GenBank/DDBJ whole genome shotgun (WGS) entry which is preliminary data.</text>
</comment>
<dbReference type="AlphaFoldDB" id="A0A9D2HL26"/>
<sequence>MRILLACVNTAVSLIGYNTEKRQVFWYCPGNVLRACGACWHDGALYVVTDNVLQRLDASGIRVSGLPGPHANLAHSVKALGPSLLGVADTGNSRILLYSGGASSLSLSPLEGWGDSLPPDAIHLNDLVPWRDGVLATAFCHQPFAHWKRSSLRWKEEGWGLIFHLRRHQGRTVTRIVASGLNCPHSLTLHEGDVYCCSSASGTFFRYQADAHGLLREAQRWNITDSHFLRGCLRLPGGWLLGGSSQRHQAEGGGIMLYHLADAGTVTPLPVGRLGEIYDILPWDDALMPGISAMLARQPLLDLEGEFPPRCVLPPDYGGPA</sequence>
<evidence type="ECO:0000313" key="1">
    <source>
        <dbReference type="EMBL" id="HJA78127.1"/>
    </source>
</evidence>
<dbReference type="EMBL" id="DWZD01000007">
    <property type="protein sequence ID" value="HJA78127.1"/>
    <property type="molecule type" value="Genomic_DNA"/>
</dbReference>
<proteinExistence type="predicted"/>
<dbReference type="SUPFAM" id="SSF63829">
    <property type="entry name" value="Calcium-dependent phosphotriesterase"/>
    <property type="match status" value="1"/>
</dbReference>
<gene>
    <name evidence="1" type="ORF">H9784_00945</name>
</gene>
<dbReference type="Proteomes" id="UP000823821">
    <property type="component" value="Unassembled WGS sequence"/>
</dbReference>
<protein>
    <submittedName>
        <fullName evidence="1">Uncharacterized protein</fullName>
    </submittedName>
</protein>
<name>A0A9D2HL26_9BACT</name>
<evidence type="ECO:0000313" key="2">
    <source>
        <dbReference type="Proteomes" id="UP000823821"/>
    </source>
</evidence>
<reference evidence="1" key="2">
    <citation type="submission" date="2021-04" db="EMBL/GenBank/DDBJ databases">
        <authorList>
            <person name="Gilroy R."/>
        </authorList>
    </citation>
    <scope>NUCLEOTIDE SEQUENCE</scope>
    <source>
        <strain evidence="1">5032</strain>
    </source>
</reference>
<reference evidence="1" key="1">
    <citation type="journal article" date="2021" name="PeerJ">
        <title>Extensive microbial diversity within the chicken gut microbiome revealed by metagenomics and culture.</title>
        <authorList>
            <person name="Gilroy R."/>
            <person name="Ravi A."/>
            <person name="Getino M."/>
            <person name="Pursley I."/>
            <person name="Horton D.L."/>
            <person name="Alikhan N.F."/>
            <person name="Baker D."/>
            <person name="Gharbi K."/>
            <person name="Hall N."/>
            <person name="Watson M."/>
            <person name="Adriaenssens E.M."/>
            <person name="Foster-Nyarko E."/>
            <person name="Jarju S."/>
            <person name="Secka A."/>
            <person name="Antonio M."/>
            <person name="Oren A."/>
            <person name="Chaudhuri R.R."/>
            <person name="La Ragione R."/>
            <person name="Hildebrand F."/>
            <person name="Pallen M.J."/>
        </authorList>
    </citation>
    <scope>NUCLEOTIDE SEQUENCE</scope>
    <source>
        <strain evidence="1">5032</strain>
    </source>
</reference>